<dbReference type="GO" id="GO:0043800">
    <property type="term" value="F:6-phospho-3-hexuloisomerase activity"/>
    <property type="evidence" value="ECO:0007669"/>
    <property type="project" value="UniProtKB-EC"/>
</dbReference>
<name>A0ABS2N647_9BACI</name>
<dbReference type="PANTHER" id="PTHR43443">
    <property type="entry name" value="3-HEXULOSE-6-PHOSPHATE ISOMERASE"/>
    <property type="match status" value="1"/>
</dbReference>
<dbReference type="PANTHER" id="PTHR43443:SF1">
    <property type="entry name" value="3-HEXULOSE-6-PHOSPHATE ISOMERASE"/>
    <property type="match status" value="1"/>
</dbReference>
<organism evidence="3 4">
    <name type="scientific">Aquibacillus albus</name>
    <dbReference type="NCBI Taxonomy" id="1168171"/>
    <lineage>
        <taxon>Bacteria</taxon>
        <taxon>Bacillati</taxon>
        <taxon>Bacillota</taxon>
        <taxon>Bacilli</taxon>
        <taxon>Bacillales</taxon>
        <taxon>Bacillaceae</taxon>
        <taxon>Aquibacillus</taxon>
    </lineage>
</organism>
<comment type="caution">
    <text evidence="3">The sequence shown here is derived from an EMBL/GenBank/DDBJ whole genome shotgun (WGS) entry which is preliminary data.</text>
</comment>
<keyword evidence="4" id="KW-1185">Reference proteome</keyword>
<comment type="similarity">
    <text evidence="1">Belongs to the SIS family. PHI subfamily.</text>
</comment>
<dbReference type="EMBL" id="JAFBDR010000038">
    <property type="protein sequence ID" value="MBM7573583.1"/>
    <property type="molecule type" value="Genomic_DNA"/>
</dbReference>
<dbReference type="RefSeq" id="WP_204502220.1">
    <property type="nucleotide sequence ID" value="NZ_JAFBDR010000038.1"/>
</dbReference>
<evidence type="ECO:0000313" key="4">
    <source>
        <dbReference type="Proteomes" id="UP001296943"/>
    </source>
</evidence>
<dbReference type="Proteomes" id="UP001296943">
    <property type="component" value="Unassembled WGS sequence"/>
</dbReference>
<evidence type="ECO:0000313" key="3">
    <source>
        <dbReference type="EMBL" id="MBM7573583.1"/>
    </source>
</evidence>
<proteinExistence type="inferred from homology"/>
<evidence type="ECO:0000256" key="1">
    <source>
        <dbReference type="ARBA" id="ARBA00009235"/>
    </source>
</evidence>
<dbReference type="InterPro" id="IPR046348">
    <property type="entry name" value="SIS_dom_sf"/>
</dbReference>
<dbReference type="PROSITE" id="PS51464">
    <property type="entry name" value="SIS"/>
    <property type="match status" value="1"/>
</dbReference>
<reference evidence="3 4" key="1">
    <citation type="submission" date="2021-01" db="EMBL/GenBank/DDBJ databases">
        <title>Genomic Encyclopedia of Type Strains, Phase IV (KMG-IV): sequencing the most valuable type-strain genomes for metagenomic binning, comparative biology and taxonomic classification.</title>
        <authorList>
            <person name="Goeker M."/>
        </authorList>
    </citation>
    <scope>NUCLEOTIDE SEQUENCE [LARGE SCALE GENOMIC DNA]</scope>
    <source>
        <strain evidence="3 4">DSM 23711</strain>
    </source>
</reference>
<sequence length="185" mass="20365">MKNVIETITQEMKTVLNRVDDEEAVAVSQEIMAAKRIFITGEGRSGLMGKAVAMRLMHGGFTVFVTGETITPSIQSGDLLIAITGSGTTSTIVEFANKSQKIGARLVLVTTNREADLAKSADQVLVVPAATKKRRKHEPETIQPLGNQFDQSVHLLLDAVIIHTLHEKNQHDVNEEMKRRHTNLE</sequence>
<keyword evidence="3" id="KW-0413">Isomerase</keyword>
<dbReference type="Pfam" id="PF01380">
    <property type="entry name" value="SIS"/>
    <property type="match status" value="1"/>
</dbReference>
<dbReference type="CDD" id="cd05005">
    <property type="entry name" value="SIS_PHI"/>
    <property type="match status" value="1"/>
</dbReference>
<dbReference type="SUPFAM" id="SSF53697">
    <property type="entry name" value="SIS domain"/>
    <property type="match status" value="1"/>
</dbReference>
<accession>A0ABS2N647</accession>
<dbReference type="NCBIfam" id="TIGR03127">
    <property type="entry name" value="RuMP_HxlB"/>
    <property type="match status" value="1"/>
</dbReference>
<protein>
    <submittedName>
        <fullName evidence="3">6-phospho-3-hexuloisomerase</fullName>
        <ecNumber evidence="3">5.3.1.27</ecNumber>
    </submittedName>
</protein>
<dbReference type="InterPro" id="IPR017552">
    <property type="entry name" value="PHI/rmpB"/>
</dbReference>
<dbReference type="EC" id="5.3.1.27" evidence="3"/>
<dbReference type="Gene3D" id="3.40.50.10490">
    <property type="entry name" value="Glucose-6-phosphate isomerase like protein, domain 1"/>
    <property type="match status" value="1"/>
</dbReference>
<gene>
    <name evidence="3" type="ORF">JOC48_004147</name>
</gene>
<dbReference type="InterPro" id="IPR001347">
    <property type="entry name" value="SIS_dom"/>
</dbReference>
<evidence type="ECO:0000259" key="2">
    <source>
        <dbReference type="PROSITE" id="PS51464"/>
    </source>
</evidence>
<feature type="domain" description="SIS" evidence="2">
    <location>
        <begin position="27"/>
        <end position="171"/>
    </location>
</feature>